<gene>
    <name evidence="1" type="ORF">RclHR1_03240004</name>
</gene>
<dbReference type="InterPro" id="IPR013761">
    <property type="entry name" value="SAM/pointed_sf"/>
</dbReference>
<accession>A0A2Z6RMY4</accession>
<keyword evidence="2" id="KW-1185">Reference proteome</keyword>
<dbReference type="Gene3D" id="1.10.150.50">
    <property type="entry name" value="Transcription Factor, Ets-1"/>
    <property type="match status" value="1"/>
</dbReference>
<evidence type="ECO:0000313" key="1">
    <source>
        <dbReference type="EMBL" id="GBB98479.1"/>
    </source>
</evidence>
<reference evidence="1 2" key="1">
    <citation type="submission" date="2017-11" db="EMBL/GenBank/DDBJ databases">
        <title>The genome of Rhizophagus clarus HR1 reveals common genetic basis of auxotrophy among arbuscular mycorrhizal fungi.</title>
        <authorList>
            <person name="Kobayashi Y."/>
        </authorList>
    </citation>
    <scope>NUCLEOTIDE SEQUENCE [LARGE SCALE GENOMIC DNA]</scope>
    <source>
        <strain evidence="1 2">HR1</strain>
    </source>
</reference>
<dbReference type="AlphaFoldDB" id="A0A2Z6RMY4"/>
<dbReference type="Proteomes" id="UP000247702">
    <property type="component" value="Unassembled WGS sequence"/>
</dbReference>
<protein>
    <recommendedName>
        <fullName evidence="3">SAM domain-containing protein</fullName>
    </recommendedName>
</protein>
<organism evidence="1 2">
    <name type="scientific">Rhizophagus clarus</name>
    <dbReference type="NCBI Taxonomy" id="94130"/>
    <lineage>
        <taxon>Eukaryota</taxon>
        <taxon>Fungi</taxon>
        <taxon>Fungi incertae sedis</taxon>
        <taxon>Mucoromycota</taxon>
        <taxon>Glomeromycotina</taxon>
        <taxon>Glomeromycetes</taxon>
        <taxon>Glomerales</taxon>
        <taxon>Glomeraceae</taxon>
        <taxon>Rhizophagus</taxon>
    </lineage>
</organism>
<evidence type="ECO:0000313" key="2">
    <source>
        <dbReference type="Proteomes" id="UP000247702"/>
    </source>
</evidence>
<dbReference type="EMBL" id="BEXD01002491">
    <property type="protein sequence ID" value="GBB98479.1"/>
    <property type="molecule type" value="Genomic_DNA"/>
</dbReference>
<evidence type="ECO:0008006" key="3">
    <source>
        <dbReference type="Google" id="ProtNLM"/>
    </source>
</evidence>
<comment type="caution">
    <text evidence="1">The sequence shown here is derived from an EMBL/GenBank/DDBJ whole genome shotgun (WGS) entry which is preliminary data.</text>
</comment>
<proteinExistence type="predicted"/>
<name>A0A2Z6RMY4_9GLOM</name>
<sequence length="293" mass="33662">MTDIVDTPVSTSSTTATGNETLTLADEIVKYDTEALISFLQERGLELSETAIKILEKEEIDGCAFLKLSKQDFRDYGMPGGPTIKLVDFSKECKEKLLRAFSTYRSLKEVLEKYDLASEGTEIIPLFTPRIHEIPDENKHLELCMADIKLRLKSYGTLESEDLICITEDKVRQKLTECFAQNIKQLESSFQTNKRKRKRDEDYFDYLYGVVTSARDWHFHLYSPGEILQASKAPFSIEFVEEALVENSEEYKTLRKGVKKVLGIIIGLLEDRACVEDKSDRKRARIEGYRLKK</sequence>